<keyword evidence="1" id="KW-0732">Signal</keyword>
<dbReference type="Proteomes" id="UP000531216">
    <property type="component" value="Unassembled WGS sequence"/>
</dbReference>
<protein>
    <recommendedName>
        <fullName evidence="4">DUF3108 domain-containing protein</fullName>
    </recommendedName>
</protein>
<gene>
    <name evidence="2" type="ORF">GGR05_002144</name>
</gene>
<reference evidence="2 3" key="1">
    <citation type="submission" date="2020-08" db="EMBL/GenBank/DDBJ databases">
        <title>Genomic Encyclopedia of Type Strains, Phase IV (KMG-IV): sequencing the most valuable type-strain genomes for metagenomic binning, comparative biology and taxonomic classification.</title>
        <authorList>
            <person name="Goeker M."/>
        </authorList>
    </citation>
    <scope>NUCLEOTIDE SEQUENCE [LARGE SCALE GENOMIC DNA]</scope>
    <source>
        <strain evidence="2 3">DSM 25024</strain>
    </source>
</reference>
<sequence>MLRAATGLLASALLALAAPVGAEAAPLRTVYTISLIGLPVGRAEFRTTIDARRFKVEGTLSSAGLAELVSSTRGTSSVSGRIAGRRLLADRYALAYTSDGKSWSSDLSLRSGSVVSSKVAPPARNPAPADFVPVRRAQLTSVVDPLSGLMIAPEKPADLCRRTLNVYDGWSRIDLPLSPAGTERVRTDGFDGEAVVCTTTVRPVGGYRTSSNGLRFLRGKVIRLWFAPIGDTGVYAPVRVRIPTEVGPLSLAASTFAKP</sequence>
<evidence type="ECO:0000256" key="1">
    <source>
        <dbReference type="SAM" id="SignalP"/>
    </source>
</evidence>
<dbReference type="RefSeq" id="WP_090963560.1">
    <property type="nucleotide sequence ID" value="NZ_FOOA01000009.1"/>
</dbReference>
<keyword evidence="3" id="KW-1185">Reference proteome</keyword>
<dbReference type="OrthoDB" id="7630100at2"/>
<name>A0A7W6BTY3_9HYPH</name>
<dbReference type="AlphaFoldDB" id="A0A7W6BTY3"/>
<feature type="chain" id="PRO_5031372332" description="DUF3108 domain-containing protein" evidence="1">
    <location>
        <begin position="18"/>
        <end position="259"/>
    </location>
</feature>
<dbReference type="InterPro" id="IPR021457">
    <property type="entry name" value="DUF3108"/>
</dbReference>
<accession>A0A7W6BTY3</accession>
<evidence type="ECO:0008006" key="4">
    <source>
        <dbReference type="Google" id="ProtNLM"/>
    </source>
</evidence>
<feature type="signal peptide" evidence="1">
    <location>
        <begin position="1"/>
        <end position="17"/>
    </location>
</feature>
<dbReference type="EMBL" id="JACIDO010000004">
    <property type="protein sequence ID" value="MBB3935994.1"/>
    <property type="molecule type" value="Genomic_DNA"/>
</dbReference>
<evidence type="ECO:0000313" key="3">
    <source>
        <dbReference type="Proteomes" id="UP000531216"/>
    </source>
</evidence>
<comment type="caution">
    <text evidence="2">The sequence shown here is derived from an EMBL/GenBank/DDBJ whole genome shotgun (WGS) entry which is preliminary data.</text>
</comment>
<organism evidence="2 3">
    <name type="scientific">Aureimonas phyllosphaerae</name>
    <dbReference type="NCBI Taxonomy" id="1166078"/>
    <lineage>
        <taxon>Bacteria</taxon>
        <taxon>Pseudomonadati</taxon>
        <taxon>Pseudomonadota</taxon>
        <taxon>Alphaproteobacteria</taxon>
        <taxon>Hyphomicrobiales</taxon>
        <taxon>Aurantimonadaceae</taxon>
        <taxon>Aureimonas</taxon>
    </lineage>
</organism>
<proteinExistence type="predicted"/>
<dbReference type="Pfam" id="PF11306">
    <property type="entry name" value="DUF3108"/>
    <property type="match status" value="1"/>
</dbReference>
<evidence type="ECO:0000313" key="2">
    <source>
        <dbReference type="EMBL" id="MBB3935994.1"/>
    </source>
</evidence>